<sequence length="216" mass="22327">MRSITIFGTVAIGLGLAVAAAAADQNTDMIPSTSTSANPSISPTPPSSVRVFLDIPYARNDIYAASVASACKDQTIYALQCTGSPNIPDASNFCGPDAPTFTVTEGPSTFMASYGHMTTVGDQRVSVTTVKSCQITPAAAVTCIDTWHLIAPAGVALPHDWPTAGTGSMVNPHVSSYYRQVAVTAGGDKLASATEACKPAATNVAMGVEPRWLMKN</sequence>
<keyword evidence="1" id="KW-0732">Signal</keyword>
<protein>
    <submittedName>
        <fullName evidence="2">Uncharacterized protein</fullName>
    </submittedName>
</protein>
<dbReference type="AlphaFoldDB" id="A0AAD4F931"/>
<comment type="caution">
    <text evidence="2">The sequence shown here is derived from an EMBL/GenBank/DDBJ whole genome shotgun (WGS) entry which is preliminary data.</text>
</comment>
<evidence type="ECO:0000256" key="1">
    <source>
        <dbReference type="SAM" id="SignalP"/>
    </source>
</evidence>
<gene>
    <name evidence="2" type="ORF">NEMBOFW57_004160</name>
</gene>
<keyword evidence="3" id="KW-1185">Reference proteome</keyword>
<name>A0AAD4F931_9PEZI</name>
<dbReference type="EMBL" id="JAHCVI010000001">
    <property type="protein sequence ID" value="KAG7294097.1"/>
    <property type="molecule type" value="Genomic_DNA"/>
</dbReference>
<proteinExistence type="predicted"/>
<organism evidence="2 3">
    <name type="scientific">Staphylotrichum longicolle</name>
    <dbReference type="NCBI Taxonomy" id="669026"/>
    <lineage>
        <taxon>Eukaryota</taxon>
        <taxon>Fungi</taxon>
        <taxon>Dikarya</taxon>
        <taxon>Ascomycota</taxon>
        <taxon>Pezizomycotina</taxon>
        <taxon>Sordariomycetes</taxon>
        <taxon>Sordariomycetidae</taxon>
        <taxon>Sordariales</taxon>
        <taxon>Chaetomiaceae</taxon>
        <taxon>Staphylotrichum</taxon>
    </lineage>
</organism>
<evidence type="ECO:0000313" key="2">
    <source>
        <dbReference type="EMBL" id="KAG7294097.1"/>
    </source>
</evidence>
<reference evidence="2" key="1">
    <citation type="submission" date="2023-02" db="EMBL/GenBank/DDBJ databases">
        <authorList>
            <person name="Palmer J.M."/>
        </authorList>
    </citation>
    <scope>NUCLEOTIDE SEQUENCE</scope>
    <source>
        <strain evidence="2">FW57</strain>
    </source>
</reference>
<feature type="chain" id="PRO_5042135680" evidence="1">
    <location>
        <begin position="24"/>
        <end position="216"/>
    </location>
</feature>
<evidence type="ECO:0000313" key="3">
    <source>
        <dbReference type="Proteomes" id="UP001197093"/>
    </source>
</evidence>
<dbReference type="Proteomes" id="UP001197093">
    <property type="component" value="Unassembled WGS sequence"/>
</dbReference>
<accession>A0AAD4F931</accession>
<feature type="signal peptide" evidence="1">
    <location>
        <begin position="1"/>
        <end position="23"/>
    </location>
</feature>